<evidence type="ECO:0000313" key="2">
    <source>
        <dbReference type="EMBL" id="PLB47376.1"/>
    </source>
</evidence>
<evidence type="ECO:0000313" key="3">
    <source>
        <dbReference type="Proteomes" id="UP000234275"/>
    </source>
</evidence>
<name>A0A2I2G3C3_9EURO</name>
<feature type="chain" id="PRO_5014128249" evidence="1">
    <location>
        <begin position="20"/>
        <end position="87"/>
    </location>
</feature>
<dbReference type="OrthoDB" id="4462505at2759"/>
<dbReference type="VEuPathDB" id="FungiDB:P170DRAFT_439054"/>
<organism evidence="2 3">
    <name type="scientific">Aspergillus steynii IBT 23096</name>
    <dbReference type="NCBI Taxonomy" id="1392250"/>
    <lineage>
        <taxon>Eukaryota</taxon>
        <taxon>Fungi</taxon>
        <taxon>Dikarya</taxon>
        <taxon>Ascomycota</taxon>
        <taxon>Pezizomycotina</taxon>
        <taxon>Eurotiomycetes</taxon>
        <taxon>Eurotiomycetidae</taxon>
        <taxon>Eurotiales</taxon>
        <taxon>Aspergillaceae</taxon>
        <taxon>Aspergillus</taxon>
        <taxon>Aspergillus subgen. Circumdati</taxon>
    </lineage>
</organism>
<dbReference type="RefSeq" id="XP_024702678.1">
    <property type="nucleotide sequence ID" value="XM_024849751.1"/>
</dbReference>
<keyword evidence="1" id="KW-0732">Signal</keyword>
<gene>
    <name evidence="2" type="ORF">P170DRAFT_439054</name>
</gene>
<feature type="signal peptide" evidence="1">
    <location>
        <begin position="1"/>
        <end position="19"/>
    </location>
</feature>
<comment type="caution">
    <text evidence="2">The sequence shown here is derived from an EMBL/GenBank/DDBJ whole genome shotgun (WGS) entry which is preliminary data.</text>
</comment>
<accession>A0A2I2G3C3</accession>
<sequence>MRLSITSIVLSLCVLPSIASPMPAPAENSALMSKRCCILCDNPYARCGSNDKREAFETEEGAISGLGKRCSINSMNPAFRCGSAPSE</sequence>
<evidence type="ECO:0000256" key="1">
    <source>
        <dbReference type="SAM" id="SignalP"/>
    </source>
</evidence>
<dbReference type="Proteomes" id="UP000234275">
    <property type="component" value="Unassembled WGS sequence"/>
</dbReference>
<dbReference type="AlphaFoldDB" id="A0A2I2G3C3"/>
<keyword evidence="3" id="KW-1185">Reference proteome</keyword>
<dbReference type="GeneID" id="36557450"/>
<dbReference type="EMBL" id="MSFO01000006">
    <property type="protein sequence ID" value="PLB47376.1"/>
    <property type="molecule type" value="Genomic_DNA"/>
</dbReference>
<reference evidence="2 3" key="1">
    <citation type="submission" date="2016-12" db="EMBL/GenBank/DDBJ databases">
        <title>The genomes of Aspergillus section Nigri reveals drivers in fungal speciation.</title>
        <authorList>
            <consortium name="DOE Joint Genome Institute"/>
            <person name="Vesth T.C."/>
            <person name="Nybo J."/>
            <person name="Theobald S."/>
            <person name="Brandl J."/>
            <person name="Frisvad J.C."/>
            <person name="Nielsen K.F."/>
            <person name="Lyhne E.K."/>
            <person name="Kogle M.E."/>
            <person name="Kuo A."/>
            <person name="Riley R."/>
            <person name="Clum A."/>
            <person name="Nolan M."/>
            <person name="Lipzen A."/>
            <person name="Salamov A."/>
            <person name="Henrissat B."/>
            <person name="Wiebenga A."/>
            <person name="De Vries R.P."/>
            <person name="Grigoriev I.V."/>
            <person name="Mortensen U.H."/>
            <person name="Andersen M.R."/>
            <person name="Baker S.E."/>
        </authorList>
    </citation>
    <scope>NUCLEOTIDE SEQUENCE [LARGE SCALE GENOMIC DNA]</scope>
    <source>
        <strain evidence="2 3">IBT 23096</strain>
    </source>
</reference>
<proteinExistence type="predicted"/>
<protein>
    <submittedName>
        <fullName evidence="2">Uncharacterized protein</fullName>
    </submittedName>
</protein>